<evidence type="ECO:0000256" key="1">
    <source>
        <dbReference type="ARBA" id="ARBA00004141"/>
    </source>
</evidence>
<protein>
    <submittedName>
        <fullName evidence="10">Amino acid permease</fullName>
    </submittedName>
</protein>
<evidence type="ECO:0000256" key="5">
    <source>
        <dbReference type="ARBA" id="ARBA00022989"/>
    </source>
</evidence>
<comment type="subcellular location">
    <subcellularLocation>
        <location evidence="1">Membrane</location>
        <topology evidence="1">Multi-pass membrane protein</topology>
    </subcellularLocation>
</comment>
<reference evidence="10 11" key="1">
    <citation type="submission" date="2024-09" db="EMBL/GenBank/DDBJ databases">
        <authorList>
            <person name="Sun Q."/>
            <person name="Mori K."/>
        </authorList>
    </citation>
    <scope>NUCLEOTIDE SEQUENCE [LARGE SCALE GENOMIC DNA]</scope>
    <source>
        <strain evidence="10 11">CCM 7759</strain>
    </source>
</reference>
<feature type="transmembrane region" description="Helical" evidence="8">
    <location>
        <begin position="156"/>
        <end position="178"/>
    </location>
</feature>
<dbReference type="RefSeq" id="WP_377470703.1">
    <property type="nucleotide sequence ID" value="NZ_JBHLWN010000049.1"/>
</dbReference>
<feature type="compositionally biased region" description="Basic and acidic residues" evidence="7">
    <location>
        <begin position="469"/>
        <end position="478"/>
    </location>
</feature>
<dbReference type="InterPro" id="IPR004841">
    <property type="entry name" value="AA-permease/SLC12A_dom"/>
</dbReference>
<dbReference type="PIRSF" id="PIRSF006060">
    <property type="entry name" value="AA_transporter"/>
    <property type="match status" value="1"/>
</dbReference>
<keyword evidence="3 8" id="KW-0812">Transmembrane</keyword>
<keyword evidence="4" id="KW-0029">Amino-acid transport</keyword>
<feature type="region of interest" description="Disordered" evidence="7">
    <location>
        <begin position="469"/>
        <end position="491"/>
    </location>
</feature>
<keyword evidence="6 8" id="KW-0472">Membrane</keyword>
<organism evidence="10 11">
    <name type="scientific">Paenibacillus chartarius</name>
    <dbReference type="NCBI Taxonomy" id="747481"/>
    <lineage>
        <taxon>Bacteria</taxon>
        <taxon>Bacillati</taxon>
        <taxon>Bacillota</taxon>
        <taxon>Bacilli</taxon>
        <taxon>Bacillales</taxon>
        <taxon>Paenibacillaceae</taxon>
        <taxon>Paenibacillus</taxon>
    </lineage>
</organism>
<keyword evidence="5 8" id="KW-1133">Transmembrane helix</keyword>
<dbReference type="Pfam" id="PF00324">
    <property type="entry name" value="AA_permease"/>
    <property type="match status" value="1"/>
</dbReference>
<evidence type="ECO:0000256" key="7">
    <source>
        <dbReference type="SAM" id="MobiDB-lite"/>
    </source>
</evidence>
<keyword evidence="2" id="KW-0813">Transport</keyword>
<feature type="domain" description="Amino acid permease/ SLC12A" evidence="9">
    <location>
        <begin position="21"/>
        <end position="378"/>
    </location>
</feature>
<dbReference type="Gene3D" id="1.20.1740.10">
    <property type="entry name" value="Amino acid/polyamine transporter I"/>
    <property type="match status" value="1"/>
</dbReference>
<evidence type="ECO:0000256" key="8">
    <source>
        <dbReference type="SAM" id="Phobius"/>
    </source>
</evidence>
<dbReference type="Proteomes" id="UP001589776">
    <property type="component" value="Unassembled WGS sequence"/>
</dbReference>
<evidence type="ECO:0000256" key="2">
    <source>
        <dbReference type="ARBA" id="ARBA00022448"/>
    </source>
</evidence>
<feature type="transmembrane region" description="Helical" evidence="8">
    <location>
        <begin position="282"/>
        <end position="309"/>
    </location>
</feature>
<dbReference type="PANTHER" id="PTHR43495">
    <property type="entry name" value="GABA PERMEASE"/>
    <property type="match status" value="1"/>
</dbReference>
<evidence type="ECO:0000256" key="6">
    <source>
        <dbReference type="ARBA" id="ARBA00023136"/>
    </source>
</evidence>
<feature type="transmembrane region" description="Helical" evidence="8">
    <location>
        <begin position="392"/>
        <end position="409"/>
    </location>
</feature>
<feature type="transmembrane region" description="Helical" evidence="8">
    <location>
        <begin position="330"/>
        <end position="351"/>
    </location>
</feature>
<evidence type="ECO:0000313" key="11">
    <source>
        <dbReference type="Proteomes" id="UP001589776"/>
    </source>
</evidence>
<dbReference type="PANTHER" id="PTHR43495:SF5">
    <property type="entry name" value="GAMMA-AMINOBUTYRIC ACID PERMEASE"/>
    <property type="match status" value="1"/>
</dbReference>
<feature type="transmembrane region" description="Helical" evidence="8">
    <location>
        <begin position="16"/>
        <end position="34"/>
    </location>
</feature>
<evidence type="ECO:0000259" key="9">
    <source>
        <dbReference type="Pfam" id="PF00324"/>
    </source>
</evidence>
<feature type="transmembrane region" description="Helical" evidence="8">
    <location>
        <begin position="235"/>
        <end position="254"/>
    </location>
</feature>
<evidence type="ECO:0000313" key="10">
    <source>
        <dbReference type="EMBL" id="MFC0213405.1"/>
    </source>
</evidence>
<proteinExistence type="predicted"/>
<comment type="caution">
    <text evidence="10">The sequence shown here is derived from an EMBL/GenBank/DDBJ whole genome shotgun (WGS) entry which is preliminary data.</text>
</comment>
<feature type="transmembrane region" description="Helical" evidence="8">
    <location>
        <begin position="40"/>
        <end position="62"/>
    </location>
</feature>
<sequence>MAQSKASGHGEKKLKWWQLSLLGIACTIGTGFFLGSHIAIQLGGAAVLAAYVIAAFTTYVVFDKLALMTAKEPLEGSFRSYAKKAFGRWAGFSSGWGYWSSELLIVGSQLSALALFSRFWFPQVAMWVFAAIYGALGLVIIILGTKGFERMENVFAVLKTSAIVMFIILALLAVFGMFKTNEHGPALPVNWLPNGMTGLWAALIFAFYGYGGLEVIGLMATRLNKPSEAPKAGKIMLLVLASIYVLSIGLALMLEPYTAYAAKESPFVVALADYHLTFVPHLFNAVLIIAGFSTMTASLFAITTIVVTMANDGDAPHVFEGKGKGNKKPFSAVGLSAAGLTASVVFALLMPESVYEYITTAAGLMLLYNWMFILITSGKLLKLGAWGQTKRFAGMALVLLAVTGTLFSSMSRPGFYISLGFVAVIAGLTLLMRRHWKKEVSSVHQARKSADNREIVFSAEQGAVRFEPEIKAEADQRKSGYNRNHGKEPAR</sequence>
<feature type="transmembrane region" description="Helical" evidence="8">
    <location>
        <begin position="198"/>
        <end position="223"/>
    </location>
</feature>
<gene>
    <name evidence="10" type="ORF">ACFFK0_13225</name>
</gene>
<feature type="transmembrane region" description="Helical" evidence="8">
    <location>
        <begin position="357"/>
        <end position="380"/>
    </location>
</feature>
<dbReference type="PROSITE" id="PS51257">
    <property type="entry name" value="PROKAR_LIPOPROTEIN"/>
    <property type="match status" value="1"/>
</dbReference>
<feature type="transmembrane region" description="Helical" evidence="8">
    <location>
        <begin position="127"/>
        <end position="144"/>
    </location>
</feature>
<name>A0ABV6DL90_9BACL</name>
<evidence type="ECO:0000256" key="4">
    <source>
        <dbReference type="ARBA" id="ARBA00022970"/>
    </source>
</evidence>
<accession>A0ABV6DL90</accession>
<keyword evidence="11" id="KW-1185">Reference proteome</keyword>
<feature type="transmembrane region" description="Helical" evidence="8">
    <location>
        <begin position="415"/>
        <end position="432"/>
    </location>
</feature>
<dbReference type="EMBL" id="JBHLWN010000049">
    <property type="protein sequence ID" value="MFC0213405.1"/>
    <property type="molecule type" value="Genomic_DNA"/>
</dbReference>
<evidence type="ECO:0000256" key="3">
    <source>
        <dbReference type="ARBA" id="ARBA00022692"/>
    </source>
</evidence>